<dbReference type="Proteomes" id="UP000735302">
    <property type="component" value="Unassembled WGS sequence"/>
</dbReference>
<feature type="transmembrane region" description="Helical" evidence="1">
    <location>
        <begin position="89"/>
        <end position="109"/>
    </location>
</feature>
<dbReference type="AlphaFoldDB" id="A0AAV3XVF3"/>
<proteinExistence type="predicted"/>
<accession>A0AAV3XVF3</accession>
<evidence type="ECO:0000313" key="3">
    <source>
        <dbReference type="Proteomes" id="UP000735302"/>
    </source>
</evidence>
<keyword evidence="1" id="KW-0812">Transmembrane</keyword>
<name>A0AAV3XVF3_9GAST</name>
<evidence type="ECO:0008006" key="4">
    <source>
        <dbReference type="Google" id="ProtNLM"/>
    </source>
</evidence>
<evidence type="ECO:0000313" key="2">
    <source>
        <dbReference type="EMBL" id="GFN73836.1"/>
    </source>
</evidence>
<feature type="transmembrane region" description="Helical" evidence="1">
    <location>
        <begin position="12"/>
        <end position="31"/>
    </location>
</feature>
<keyword evidence="1" id="KW-1133">Transmembrane helix</keyword>
<organism evidence="2 3">
    <name type="scientific">Plakobranchus ocellatus</name>
    <dbReference type="NCBI Taxonomy" id="259542"/>
    <lineage>
        <taxon>Eukaryota</taxon>
        <taxon>Metazoa</taxon>
        <taxon>Spiralia</taxon>
        <taxon>Lophotrochozoa</taxon>
        <taxon>Mollusca</taxon>
        <taxon>Gastropoda</taxon>
        <taxon>Heterobranchia</taxon>
        <taxon>Euthyneura</taxon>
        <taxon>Panpulmonata</taxon>
        <taxon>Sacoglossa</taxon>
        <taxon>Placobranchoidea</taxon>
        <taxon>Plakobranchidae</taxon>
        <taxon>Plakobranchus</taxon>
    </lineage>
</organism>
<dbReference type="EMBL" id="BLXT01000045">
    <property type="protein sequence ID" value="GFN73836.1"/>
    <property type="molecule type" value="Genomic_DNA"/>
</dbReference>
<keyword evidence="3" id="KW-1185">Reference proteome</keyword>
<evidence type="ECO:0000256" key="1">
    <source>
        <dbReference type="SAM" id="Phobius"/>
    </source>
</evidence>
<comment type="caution">
    <text evidence="2">The sequence shown here is derived from an EMBL/GenBank/DDBJ whole genome shotgun (WGS) entry which is preliminary data.</text>
</comment>
<protein>
    <recommendedName>
        <fullName evidence="4">NADH dehydrogenase subunit 6</fullName>
    </recommendedName>
</protein>
<reference evidence="2 3" key="1">
    <citation type="journal article" date="2021" name="Elife">
        <title>Chloroplast acquisition without the gene transfer in kleptoplastic sea slugs, Plakobranchus ocellatus.</title>
        <authorList>
            <person name="Maeda T."/>
            <person name="Takahashi S."/>
            <person name="Yoshida T."/>
            <person name="Shimamura S."/>
            <person name="Takaki Y."/>
            <person name="Nagai Y."/>
            <person name="Toyoda A."/>
            <person name="Suzuki Y."/>
            <person name="Arimoto A."/>
            <person name="Ishii H."/>
            <person name="Satoh N."/>
            <person name="Nishiyama T."/>
            <person name="Hasebe M."/>
            <person name="Maruyama T."/>
            <person name="Minagawa J."/>
            <person name="Obokata J."/>
            <person name="Shigenobu S."/>
        </authorList>
    </citation>
    <scope>NUCLEOTIDE SEQUENCE [LARGE SCALE GENOMIC DNA]</scope>
</reference>
<sequence length="126" mass="13466">MLYLASTLGYCAWPLFLAAILGFSACLINLVSVPDNYGLLAIALGLFAQLLCLSLRLAAVVNLCAWWFFLVSVPGCFACRPYLAAVPGLCAWLLSFASVTGCVAWLLFLTAELRLCALPAELGLCV</sequence>
<gene>
    <name evidence="2" type="ORF">PoB_000034200</name>
</gene>
<keyword evidence="1" id="KW-0472">Membrane</keyword>
<feature type="transmembrane region" description="Helical" evidence="1">
    <location>
        <begin position="37"/>
        <end position="58"/>
    </location>
</feature>